<proteinExistence type="predicted"/>
<comment type="caution">
    <text evidence="1">The sequence shown here is derived from an EMBL/GenBank/DDBJ whole genome shotgun (WGS) entry which is preliminary data.</text>
</comment>
<reference evidence="1" key="1">
    <citation type="submission" date="2023-10" db="EMBL/GenBank/DDBJ databases">
        <title>Genome assembly of Pristionchus species.</title>
        <authorList>
            <person name="Yoshida K."/>
            <person name="Sommer R.J."/>
        </authorList>
    </citation>
    <scope>NUCLEOTIDE SEQUENCE</scope>
    <source>
        <strain evidence="1">RS0144</strain>
    </source>
</reference>
<evidence type="ECO:0000313" key="1">
    <source>
        <dbReference type="EMBL" id="GMS85887.1"/>
    </source>
</evidence>
<feature type="non-terminal residue" evidence="1">
    <location>
        <position position="1"/>
    </location>
</feature>
<name>A0AAV5SR84_9BILA</name>
<accession>A0AAV5SR84</accession>
<dbReference type="EMBL" id="BTSX01000002">
    <property type="protein sequence ID" value="GMS85887.1"/>
    <property type="molecule type" value="Genomic_DNA"/>
</dbReference>
<gene>
    <name evidence="1" type="ORF">PENTCL1PPCAC_8062</name>
</gene>
<dbReference type="Proteomes" id="UP001432027">
    <property type="component" value="Unassembled WGS sequence"/>
</dbReference>
<feature type="non-terminal residue" evidence="1">
    <location>
        <position position="113"/>
    </location>
</feature>
<keyword evidence="2" id="KW-1185">Reference proteome</keyword>
<protein>
    <submittedName>
        <fullName evidence="1">Uncharacterized protein</fullName>
    </submittedName>
</protein>
<organism evidence="1 2">
    <name type="scientific">Pristionchus entomophagus</name>
    <dbReference type="NCBI Taxonomy" id="358040"/>
    <lineage>
        <taxon>Eukaryota</taxon>
        <taxon>Metazoa</taxon>
        <taxon>Ecdysozoa</taxon>
        <taxon>Nematoda</taxon>
        <taxon>Chromadorea</taxon>
        <taxon>Rhabditida</taxon>
        <taxon>Rhabditina</taxon>
        <taxon>Diplogasteromorpha</taxon>
        <taxon>Diplogasteroidea</taxon>
        <taxon>Neodiplogasteridae</taxon>
        <taxon>Pristionchus</taxon>
    </lineage>
</organism>
<dbReference type="AlphaFoldDB" id="A0AAV5SR84"/>
<sequence length="113" mass="12485">APLPSSLPLSLTVLCYTRNVQDPCESLEEFLTSMGEKLNSLNGSKRSWLDMLTLPALFDQPVYCKVCRDSSPIDRPFVLIAHITSKTYIEKACRFGGTASLNGLNALMCLLEN</sequence>
<evidence type="ECO:0000313" key="2">
    <source>
        <dbReference type="Proteomes" id="UP001432027"/>
    </source>
</evidence>